<feature type="transmembrane region" description="Helical" evidence="1">
    <location>
        <begin position="62"/>
        <end position="83"/>
    </location>
</feature>
<evidence type="ECO:0000313" key="3">
    <source>
        <dbReference type="Proteomes" id="UP000469011"/>
    </source>
</evidence>
<evidence type="ECO:0000313" key="2">
    <source>
        <dbReference type="EMBL" id="NDW07241.1"/>
    </source>
</evidence>
<evidence type="ECO:0000256" key="1">
    <source>
        <dbReference type="SAM" id="Phobius"/>
    </source>
</evidence>
<accession>A0A6N9T7G6</accession>
<comment type="caution">
    <text evidence="2">The sequence shown here is derived from an EMBL/GenBank/DDBJ whole genome shotgun (WGS) entry which is preliminary data.</text>
</comment>
<keyword evidence="3" id="KW-1185">Reference proteome</keyword>
<proteinExistence type="predicted"/>
<reference evidence="2 3" key="1">
    <citation type="submission" date="2020-01" db="EMBL/GenBank/DDBJ databases">
        <title>Jiella pacifica sp. nov.</title>
        <authorList>
            <person name="Xue Z."/>
            <person name="Zhu S."/>
            <person name="Chen J."/>
            <person name="Yang J."/>
        </authorList>
    </citation>
    <scope>NUCLEOTIDE SEQUENCE [LARGE SCALE GENOMIC DNA]</scope>
    <source>
        <strain evidence="2 3">40Bstr34</strain>
    </source>
</reference>
<sequence>MSGNPSDDERQREAKAILTRVRQETDPQIGAHTQAALTRTGDHFMARDVDQSDRIEVIGSRIGRIASIGGFVVLALLLATQFLPG</sequence>
<protein>
    <submittedName>
        <fullName evidence="2">Uncharacterized protein</fullName>
    </submittedName>
</protein>
<keyword evidence="1" id="KW-1133">Transmembrane helix</keyword>
<dbReference type="Proteomes" id="UP000469011">
    <property type="component" value="Unassembled WGS sequence"/>
</dbReference>
<dbReference type="RefSeq" id="WP_163465694.1">
    <property type="nucleotide sequence ID" value="NZ_JAAAMG010000025.1"/>
</dbReference>
<keyword evidence="1" id="KW-0812">Transmembrane</keyword>
<dbReference type="AlphaFoldDB" id="A0A6N9T7G6"/>
<dbReference type="EMBL" id="JAAAMG010000025">
    <property type="protein sequence ID" value="NDW07241.1"/>
    <property type="molecule type" value="Genomic_DNA"/>
</dbReference>
<name>A0A6N9T7G6_9HYPH</name>
<keyword evidence="1" id="KW-0472">Membrane</keyword>
<organism evidence="2 3">
    <name type="scientific">Jiella pacifica</name>
    <dbReference type="NCBI Taxonomy" id="2696469"/>
    <lineage>
        <taxon>Bacteria</taxon>
        <taxon>Pseudomonadati</taxon>
        <taxon>Pseudomonadota</taxon>
        <taxon>Alphaproteobacteria</taxon>
        <taxon>Hyphomicrobiales</taxon>
        <taxon>Aurantimonadaceae</taxon>
        <taxon>Jiella</taxon>
    </lineage>
</organism>
<gene>
    <name evidence="2" type="ORF">GTK09_22740</name>
</gene>